<dbReference type="AlphaFoldDB" id="A0A6H5H8L0"/>
<keyword evidence="2" id="KW-1185">Reference proteome</keyword>
<gene>
    <name evidence="1" type="ORF">NTEN_LOCUS17430</name>
</gene>
<proteinExistence type="predicted"/>
<name>A0A6H5H8L0_9HEMI</name>
<dbReference type="Proteomes" id="UP000479000">
    <property type="component" value="Unassembled WGS sequence"/>
</dbReference>
<reference evidence="1 2" key="1">
    <citation type="submission" date="2020-02" db="EMBL/GenBank/DDBJ databases">
        <authorList>
            <person name="Ferguson B K."/>
        </authorList>
    </citation>
    <scope>NUCLEOTIDE SEQUENCE [LARGE SCALE GENOMIC DNA]</scope>
</reference>
<organism evidence="1 2">
    <name type="scientific">Nesidiocoris tenuis</name>
    <dbReference type="NCBI Taxonomy" id="355587"/>
    <lineage>
        <taxon>Eukaryota</taxon>
        <taxon>Metazoa</taxon>
        <taxon>Ecdysozoa</taxon>
        <taxon>Arthropoda</taxon>
        <taxon>Hexapoda</taxon>
        <taxon>Insecta</taxon>
        <taxon>Pterygota</taxon>
        <taxon>Neoptera</taxon>
        <taxon>Paraneoptera</taxon>
        <taxon>Hemiptera</taxon>
        <taxon>Heteroptera</taxon>
        <taxon>Panheteroptera</taxon>
        <taxon>Cimicomorpha</taxon>
        <taxon>Miridae</taxon>
        <taxon>Dicyphina</taxon>
        <taxon>Nesidiocoris</taxon>
    </lineage>
</organism>
<accession>A0A6H5H8L0</accession>
<sequence>MEPFRAGAVFLSSSLGTVLKDGRFLPVLRLTARNSYAWDTRRALPGIRIIYHIRPILATGETRNPTDTISVLDLASTCTYIKKKKLFLRFWTSGQQWRDISTAKCVNSCDAETAAEDGVNEHDDVDDEERRMLESSSSDSFQRFRTKLTHFVSVSRPRKTRVIGPVIVRNSDVGRGEFISRGLSAPFFKLGLEARDRRKSISIENSDGGHENPFVAFVHVFRRVDVHRPRLRPLQSRLASPRPAVLPVRSPANFDRQPLHAEHGIVEFRHGPGHFRDDGLCSLVVGFARRPG</sequence>
<evidence type="ECO:0000313" key="1">
    <source>
        <dbReference type="EMBL" id="CAB0012731.1"/>
    </source>
</evidence>
<evidence type="ECO:0000313" key="2">
    <source>
        <dbReference type="Proteomes" id="UP000479000"/>
    </source>
</evidence>
<dbReference type="EMBL" id="CADCXU010025630">
    <property type="protein sequence ID" value="CAB0012731.1"/>
    <property type="molecule type" value="Genomic_DNA"/>
</dbReference>
<protein>
    <submittedName>
        <fullName evidence="1">Uncharacterized protein</fullName>
    </submittedName>
</protein>